<reference evidence="1" key="2">
    <citation type="submission" date="2022-03" db="EMBL/GenBank/DDBJ databases">
        <authorList>
            <person name="Ryngajllo M."/>
            <person name="Jacek P."/>
            <person name="Kubiak K."/>
        </authorList>
    </citation>
    <scope>NUCLEOTIDE SEQUENCE</scope>
    <source>
        <strain evidence="1">SI1</strain>
    </source>
</reference>
<dbReference type="Proteomes" id="UP001202887">
    <property type="component" value="Unassembled WGS sequence"/>
</dbReference>
<feature type="non-terminal residue" evidence="1">
    <location>
        <position position="1"/>
    </location>
</feature>
<sequence>GYTVPEDRLGLLLDHIESEQLQPQSVDDEEQDSERQAELLNTRAYAAYVLARAGRLHPDAVHTLAASLVARQDGTRVNYVWAGTAGSNAQAYPLALGHLAVALAMDDAPEDNSATSPEALLDAAIAALGPPRTGKPDLWDYRYWTYVRDLAGLAALTAEAHDDRRTHLLIGRFGKLTLSPDMLTTATRTALLEAASALNKDTDGRSVRVQGRSNATPLRLPLTYPFDSAALEKGLQVENTGRKTLFSTLTVQGEPAGNVKPLTNGLTLTMQG</sequence>
<comment type="caution">
    <text evidence="1">The sequence shown here is derived from an EMBL/GenBank/DDBJ whole genome shotgun (WGS) entry which is preliminary data.</text>
</comment>
<protein>
    <recommendedName>
        <fullName evidence="3">Alpha-2-macroglobulin</fullName>
    </recommendedName>
</protein>
<reference evidence="1" key="1">
    <citation type="journal article" date="2021" name="Polymers (Basel)">
        <title>Highly Stretchable Bacterial Cellulose Produced by Komagataeibacter hansenii SI1.</title>
        <authorList>
            <person name="Cielecka I."/>
            <person name="Ryngajllo M."/>
            <person name="Maniukiewicz W."/>
            <person name="Bielecki S."/>
        </authorList>
    </citation>
    <scope>NUCLEOTIDE SEQUENCE</scope>
    <source>
        <strain evidence="1">SI1</strain>
    </source>
</reference>
<accession>A0AAW5EV23</accession>
<organism evidence="1 2">
    <name type="scientific">Novacetimonas hansenii</name>
    <name type="common">Komagataeibacter hansenii</name>
    <dbReference type="NCBI Taxonomy" id="436"/>
    <lineage>
        <taxon>Bacteria</taxon>
        <taxon>Pseudomonadati</taxon>
        <taxon>Pseudomonadota</taxon>
        <taxon>Alphaproteobacteria</taxon>
        <taxon>Acetobacterales</taxon>
        <taxon>Acetobacteraceae</taxon>
        <taxon>Novacetimonas</taxon>
    </lineage>
</organism>
<evidence type="ECO:0008006" key="3">
    <source>
        <dbReference type="Google" id="ProtNLM"/>
    </source>
</evidence>
<proteinExistence type="predicted"/>
<evidence type="ECO:0000313" key="1">
    <source>
        <dbReference type="EMBL" id="MCJ8355454.1"/>
    </source>
</evidence>
<gene>
    <name evidence="1" type="ORF">K1W68_15940</name>
</gene>
<dbReference type="AlphaFoldDB" id="A0AAW5EV23"/>
<name>A0AAW5EV23_NOVHA</name>
<evidence type="ECO:0000313" key="2">
    <source>
        <dbReference type="Proteomes" id="UP001202887"/>
    </source>
</evidence>
<dbReference type="EMBL" id="JAIBCX010000114">
    <property type="protein sequence ID" value="MCJ8355454.1"/>
    <property type="molecule type" value="Genomic_DNA"/>
</dbReference>
<dbReference type="RefSeq" id="WP_247067982.1">
    <property type="nucleotide sequence ID" value="NZ_JAIBCX010000114.1"/>
</dbReference>
<feature type="non-terminal residue" evidence="1">
    <location>
        <position position="272"/>
    </location>
</feature>